<evidence type="ECO:0000313" key="7">
    <source>
        <dbReference type="EMBL" id="MFC5515594.1"/>
    </source>
</evidence>
<keyword evidence="2" id="KW-1003">Cell membrane</keyword>
<dbReference type="Proteomes" id="UP001596150">
    <property type="component" value="Unassembled WGS sequence"/>
</dbReference>
<dbReference type="PANTHER" id="PTHR30086:SF19">
    <property type="entry name" value="THREONINE EFFLUX PROTEIN"/>
    <property type="match status" value="1"/>
</dbReference>
<dbReference type="RefSeq" id="WP_266342169.1">
    <property type="nucleotide sequence ID" value="NZ_JAPKNH010000001.1"/>
</dbReference>
<accession>A0ABW0PSK1</accession>
<feature type="transmembrane region" description="Helical" evidence="6">
    <location>
        <begin position="147"/>
        <end position="167"/>
    </location>
</feature>
<keyword evidence="3 6" id="KW-0812">Transmembrane</keyword>
<keyword evidence="5 6" id="KW-0472">Membrane</keyword>
<comment type="caution">
    <text evidence="7">The sequence shown here is derived from an EMBL/GenBank/DDBJ whole genome shotgun (WGS) entry which is preliminary data.</text>
</comment>
<evidence type="ECO:0000256" key="4">
    <source>
        <dbReference type="ARBA" id="ARBA00022989"/>
    </source>
</evidence>
<dbReference type="PANTHER" id="PTHR30086">
    <property type="entry name" value="ARGININE EXPORTER PROTEIN ARGO"/>
    <property type="match status" value="1"/>
</dbReference>
<feature type="transmembrane region" description="Helical" evidence="6">
    <location>
        <begin position="112"/>
        <end position="140"/>
    </location>
</feature>
<evidence type="ECO:0000256" key="2">
    <source>
        <dbReference type="ARBA" id="ARBA00022475"/>
    </source>
</evidence>
<proteinExistence type="predicted"/>
<organism evidence="7 8">
    <name type="scientific">Kaistia terrae</name>
    <dbReference type="NCBI Taxonomy" id="537017"/>
    <lineage>
        <taxon>Bacteria</taxon>
        <taxon>Pseudomonadati</taxon>
        <taxon>Pseudomonadota</taxon>
        <taxon>Alphaproteobacteria</taxon>
        <taxon>Hyphomicrobiales</taxon>
        <taxon>Kaistiaceae</taxon>
        <taxon>Kaistia</taxon>
    </lineage>
</organism>
<dbReference type="InterPro" id="IPR001123">
    <property type="entry name" value="LeuE-type"/>
</dbReference>
<sequence>MTPFAALFAILGALLIGAISPGPSFVFVVRTAVAQSRADGLAAAVGMGVGAALFGALALLGLRTLMNEAAGLYMVLKIAGGVYLLYLAYRIWCGAKQPVEVARNGTGGGSNLGRSFGLALATQMSNPKIVAVFGAVFAALLPAERPLWLDLALPALIFVQETAWYALVAFAFSSSRPRALYLGAKTWIDRFAGAVIGALGIRLILEAR</sequence>
<evidence type="ECO:0000313" key="8">
    <source>
        <dbReference type="Proteomes" id="UP001596150"/>
    </source>
</evidence>
<dbReference type="EMBL" id="JBHSML010000003">
    <property type="protein sequence ID" value="MFC5515594.1"/>
    <property type="molecule type" value="Genomic_DNA"/>
</dbReference>
<reference evidence="8" key="1">
    <citation type="journal article" date="2019" name="Int. J. Syst. Evol. Microbiol.">
        <title>The Global Catalogue of Microorganisms (GCM) 10K type strain sequencing project: providing services to taxonomists for standard genome sequencing and annotation.</title>
        <authorList>
            <consortium name="The Broad Institute Genomics Platform"/>
            <consortium name="The Broad Institute Genome Sequencing Center for Infectious Disease"/>
            <person name="Wu L."/>
            <person name="Ma J."/>
        </authorList>
    </citation>
    <scope>NUCLEOTIDE SEQUENCE [LARGE SCALE GENOMIC DNA]</scope>
    <source>
        <strain evidence="8">KACC 12633</strain>
    </source>
</reference>
<gene>
    <name evidence="7" type="ORF">ACFPP9_07415</name>
</gene>
<evidence type="ECO:0000256" key="5">
    <source>
        <dbReference type="ARBA" id="ARBA00023136"/>
    </source>
</evidence>
<dbReference type="Pfam" id="PF01810">
    <property type="entry name" value="LysE"/>
    <property type="match status" value="1"/>
</dbReference>
<protein>
    <submittedName>
        <fullName evidence="7">LysE family translocator</fullName>
    </submittedName>
</protein>
<evidence type="ECO:0000256" key="1">
    <source>
        <dbReference type="ARBA" id="ARBA00004651"/>
    </source>
</evidence>
<comment type="subcellular location">
    <subcellularLocation>
        <location evidence="1">Cell membrane</location>
        <topology evidence="1">Multi-pass membrane protein</topology>
    </subcellularLocation>
</comment>
<evidence type="ECO:0000256" key="3">
    <source>
        <dbReference type="ARBA" id="ARBA00022692"/>
    </source>
</evidence>
<name>A0ABW0PSK1_9HYPH</name>
<evidence type="ECO:0000256" key="6">
    <source>
        <dbReference type="SAM" id="Phobius"/>
    </source>
</evidence>
<feature type="transmembrane region" description="Helical" evidence="6">
    <location>
        <begin position="74"/>
        <end position="92"/>
    </location>
</feature>
<feature type="transmembrane region" description="Helical" evidence="6">
    <location>
        <begin position="44"/>
        <end position="62"/>
    </location>
</feature>
<keyword evidence="4 6" id="KW-1133">Transmembrane helix</keyword>
<feature type="transmembrane region" description="Helical" evidence="6">
    <location>
        <begin position="187"/>
        <end position="205"/>
    </location>
</feature>
<keyword evidence="8" id="KW-1185">Reference proteome</keyword>